<evidence type="ECO:0000256" key="1">
    <source>
        <dbReference type="SAM" id="MobiDB-lite"/>
    </source>
</evidence>
<evidence type="ECO:0000313" key="3">
    <source>
        <dbReference type="Proteomes" id="UP000572754"/>
    </source>
</evidence>
<feature type="region of interest" description="Disordered" evidence="1">
    <location>
        <begin position="84"/>
        <end position="105"/>
    </location>
</feature>
<protein>
    <submittedName>
        <fullName evidence="2">Uncharacterized protein</fullName>
    </submittedName>
</protein>
<accession>A0A8H5UK79</accession>
<reference evidence="2 3" key="2">
    <citation type="submission" date="2020-05" db="EMBL/GenBank/DDBJ databases">
        <title>Identification and distribution of gene clusters putatively required for synthesis of sphingolipid metabolism inhibitors in phylogenetically diverse species of the filamentous fungus Fusarium.</title>
        <authorList>
            <person name="Kim H.-S."/>
            <person name="Busman M."/>
            <person name="Brown D.W."/>
            <person name="Divon H."/>
            <person name="Uhlig S."/>
            <person name="Proctor R.H."/>
        </authorList>
    </citation>
    <scope>NUCLEOTIDE SEQUENCE [LARGE SCALE GENOMIC DNA]</scope>
    <source>
        <strain evidence="2 3">NRRL 25331</strain>
    </source>
</reference>
<gene>
    <name evidence="2" type="ORF">FCIRC_1734</name>
</gene>
<comment type="caution">
    <text evidence="2">The sequence shown here is derived from an EMBL/GenBank/DDBJ whole genome shotgun (WGS) entry which is preliminary data.</text>
</comment>
<organism evidence="2 3">
    <name type="scientific">Fusarium circinatum</name>
    <name type="common">Pitch canker fungus</name>
    <name type="synonym">Gibberella circinata</name>
    <dbReference type="NCBI Taxonomy" id="48490"/>
    <lineage>
        <taxon>Eukaryota</taxon>
        <taxon>Fungi</taxon>
        <taxon>Dikarya</taxon>
        <taxon>Ascomycota</taxon>
        <taxon>Pezizomycotina</taxon>
        <taxon>Sordariomycetes</taxon>
        <taxon>Hypocreomycetidae</taxon>
        <taxon>Hypocreales</taxon>
        <taxon>Nectriaceae</taxon>
        <taxon>Fusarium</taxon>
        <taxon>Fusarium fujikuroi species complex</taxon>
    </lineage>
</organism>
<name>A0A8H5UK79_FUSCI</name>
<sequence length="185" mass="21358">MDARNTDRRLRARQFQRFYYHKPPLQNRDLITDAILKKANYYEPNYNLSQCAPGEVEFEPKWTKNRASLRSTVNTSFWKEVFNAPEEEEASETSMASAASTSEDQNSLSIALDGPELPDTTATSDLTPTKTMKYLRSVLDTLGTDGMPGGWGEEEEFRFTNKQVARYLRWTWEGIARETLRVMHM</sequence>
<reference evidence="3" key="1">
    <citation type="journal article" date="2020" name="BMC Genomics">
        <title>Correction to: Identification and distribution of gene clusters required for synthesis of sphingolipid metabolism inhibitors in diverse species of the filamentous fungus Fusarium.</title>
        <authorList>
            <person name="Kim H.S."/>
            <person name="Lohmar J.M."/>
            <person name="Busman M."/>
            <person name="Brown D.W."/>
            <person name="Naumann T.A."/>
            <person name="Divon H.H."/>
            <person name="Lysoe E."/>
            <person name="Uhlig S."/>
            <person name="Proctor R.H."/>
        </authorList>
    </citation>
    <scope>NUCLEOTIDE SEQUENCE [LARGE SCALE GENOMIC DNA]</scope>
    <source>
        <strain evidence="3">NRRL 25331</strain>
    </source>
</reference>
<feature type="compositionally biased region" description="Low complexity" evidence="1">
    <location>
        <begin position="92"/>
        <end position="103"/>
    </location>
</feature>
<dbReference type="AlphaFoldDB" id="A0A8H5UK79"/>
<evidence type="ECO:0000313" key="2">
    <source>
        <dbReference type="EMBL" id="KAF5688724.1"/>
    </source>
</evidence>
<dbReference type="Proteomes" id="UP000572754">
    <property type="component" value="Unassembled WGS sequence"/>
</dbReference>
<dbReference type="EMBL" id="JAAQPE010000057">
    <property type="protein sequence ID" value="KAF5688724.1"/>
    <property type="molecule type" value="Genomic_DNA"/>
</dbReference>
<proteinExistence type="predicted"/>
<keyword evidence="3" id="KW-1185">Reference proteome</keyword>